<feature type="transmembrane region" description="Helical" evidence="8">
    <location>
        <begin position="80"/>
        <end position="103"/>
    </location>
</feature>
<reference evidence="9" key="1">
    <citation type="submission" date="2021-10" db="EMBL/GenBank/DDBJ databases">
        <title>Anaerobic single-cell dispensing facilitates the cultivation of human gut bacteria.</title>
        <authorList>
            <person name="Afrizal A."/>
        </authorList>
    </citation>
    <scope>NUCLEOTIDE SEQUENCE</scope>
    <source>
        <strain evidence="9">CLA-AA-H250</strain>
    </source>
</reference>
<gene>
    <name evidence="9" type="ORF">LKD31_12095</name>
</gene>
<protein>
    <submittedName>
        <fullName evidence="9">Uncharacterized protein</fullName>
    </submittedName>
</protein>
<comment type="subcellular location">
    <subcellularLocation>
        <location evidence="1">Cell membrane</location>
        <topology evidence="1">Multi-pass membrane protein</topology>
    </subcellularLocation>
</comment>
<keyword evidence="3" id="KW-1003">Cell membrane</keyword>
<feature type="transmembrane region" description="Helical" evidence="8">
    <location>
        <begin position="20"/>
        <end position="40"/>
    </location>
</feature>
<evidence type="ECO:0000256" key="8">
    <source>
        <dbReference type="SAM" id="Phobius"/>
    </source>
</evidence>
<feature type="transmembrane region" description="Helical" evidence="8">
    <location>
        <begin position="358"/>
        <end position="381"/>
    </location>
</feature>
<proteinExistence type="predicted"/>
<feature type="transmembrane region" description="Helical" evidence="8">
    <location>
        <begin position="197"/>
        <end position="216"/>
    </location>
</feature>
<evidence type="ECO:0000256" key="7">
    <source>
        <dbReference type="ARBA" id="ARBA00023136"/>
    </source>
</evidence>
<feature type="transmembrane region" description="Helical" evidence="8">
    <location>
        <begin position="155"/>
        <end position="177"/>
    </location>
</feature>
<dbReference type="PANTHER" id="PTHR32024:SF1">
    <property type="entry name" value="KTR SYSTEM POTASSIUM UPTAKE PROTEIN B"/>
    <property type="match status" value="1"/>
</dbReference>
<dbReference type="Pfam" id="PF02386">
    <property type="entry name" value="TrkH"/>
    <property type="match status" value="1"/>
</dbReference>
<dbReference type="GO" id="GO:0008324">
    <property type="term" value="F:monoatomic cation transmembrane transporter activity"/>
    <property type="evidence" value="ECO:0007669"/>
    <property type="project" value="InterPro"/>
</dbReference>
<dbReference type="Proteomes" id="UP001199424">
    <property type="component" value="Unassembled WGS sequence"/>
</dbReference>
<dbReference type="GO" id="GO:0030001">
    <property type="term" value="P:metal ion transport"/>
    <property type="evidence" value="ECO:0007669"/>
    <property type="project" value="UniProtKB-ARBA"/>
</dbReference>
<keyword evidence="4 8" id="KW-0812">Transmembrane</keyword>
<keyword evidence="2" id="KW-0813">Transport</keyword>
<keyword evidence="10" id="KW-1185">Reference proteome</keyword>
<organism evidence="9 10">
    <name type="scientific">Hominenteromicrobium mulieris</name>
    <dbReference type="NCBI Taxonomy" id="2885357"/>
    <lineage>
        <taxon>Bacteria</taxon>
        <taxon>Bacillati</taxon>
        <taxon>Bacillota</taxon>
        <taxon>Clostridia</taxon>
        <taxon>Eubacteriales</taxon>
        <taxon>Oscillospiraceae</taxon>
        <taxon>Hominenteromicrobium</taxon>
    </lineage>
</organism>
<sequence length="457" mass="49079">MKTSRLQKIVKRTSPTRMFVVSFVILIFIGTVLLTLPISAKSGRFTNPVDALFTATSAACVTGLSVYDTFTYWSYFGQGVLLVLIQCGGLGLAAFATGLTLLVRRRIGIRHLVLARESAGGSNLDVISLLRIVVAFTFVVEALGALLLMVRFVPLYGGLGAWASVFVSVSAFCNAGFDILSFIPGNSSLSAFNGDPLVTLTISMLIIIGSTGFVVFQDIYRKKVSTRLHRQHVEKLSFHAQVCLRASLTLLVFGTVMLFILEYNNTYRDLNFFEKLNAAFFQSVNTRTAGFASVSIKQETDGAKLLTSFLMFIGGCPGSTAGGIKVTTLVVLFAAVKSTLCGEDTTTFLRHRFDPGMVYKSLTVVAFALVVSVLNVSLILALHHGVSILDAIIEAVSAFATVGLSASLTPTLHPLAKLALTLTMFIGRVGPVSFGVAILMRKKKSGSVLPEGRMLIG</sequence>
<evidence type="ECO:0000256" key="6">
    <source>
        <dbReference type="ARBA" id="ARBA00023065"/>
    </source>
</evidence>
<evidence type="ECO:0000256" key="2">
    <source>
        <dbReference type="ARBA" id="ARBA00022448"/>
    </source>
</evidence>
<dbReference type="GO" id="GO:0005886">
    <property type="term" value="C:plasma membrane"/>
    <property type="evidence" value="ECO:0007669"/>
    <property type="project" value="UniProtKB-SubCell"/>
</dbReference>
<evidence type="ECO:0000256" key="5">
    <source>
        <dbReference type="ARBA" id="ARBA00022989"/>
    </source>
</evidence>
<dbReference type="EMBL" id="JAJEQC010000014">
    <property type="protein sequence ID" value="MCC2137747.1"/>
    <property type="molecule type" value="Genomic_DNA"/>
</dbReference>
<comment type="caution">
    <text evidence="9">The sequence shown here is derived from an EMBL/GenBank/DDBJ whole genome shotgun (WGS) entry which is preliminary data.</text>
</comment>
<keyword evidence="7 8" id="KW-0472">Membrane</keyword>
<evidence type="ECO:0000256" key="3">
    <source>
        <dbReference type="ARBA" id="ARBA00022475"/>
    </source>
</evidence>
<keyword evidence="5 8" id="KW-1133">Transmembrane helix</keyword>
<dbReference type="PANTHER" id="PTHR32024">
    <property type="entry name" value="TRK SYSTEM POTASSIUM UPTAKE PROTEIN TRKG-RELATED"/>
    <property type="match status" value="1"/>
</dbReference>
<dbReference type="InterPro" id="IPR003445">
    <property type="entry name" value="Cat_transpt"/>
</dbReference>
<evidence type="ECO:0000256" key="1">
    <source>
        <dbReference type="ARBA" id="ARBA00004651"/>
    </source>
</evidence>
<feature type="transmembrane region" description="Helical" evidence="8">
    <location>
        <begin position="236"/>
        <end position="261"/>
    </location>
</feature>
<evidence type="ECO:0000313" key="10">
    <source>
        <dbReference type="Proteomes" id="UP001199424"/>
    </source>
</evidence>
<feature type="transmembrane region" description="Helical" evidence="8">
    <location>
        <begin position="126"/>
        <end position="148"/>
    </location>
</feature>
<evidence type="ECO:0000313" key="9">
    <source>
        <dbReference type="EMBL" id="MCC2137747.1"/>
    </source>
</evidence>
<accession>A0AAE3DJH0</accession>
<feature type="transmembrane region" description="Helical" evidence="8">
    <location>
        <begin position="52"/>
        <end position="73"/>
    </location>
</feature>
<keyword evidence="6" id="KW-0406">Ion transport</keyword>
<evidence type="ECO:0000256" key="4">
    <source>
        <dbReference type="ARBA" id="ARBA00022692"/>
    </source>
</evidence>
<dbReference type="AlphaFoldDB" id="A0AAE3DJH0"/>
<dbReference type="RefSeq" id="WP_308449898.1">
    <property type="nucleotide sequence ID" value="NZ_JAJEQC010000014.1"/>
</dbReference>
<feature type="transmembrane region" description="Helical" evidence="8">
    <location>
        <begin position="418"/>
        <end position="440"/>
    </location>
</feature>
<name>A0AAE3DJH0_9FIRM</name>